<accession>A0A3M7T2C0</accession>
<evidence type="ECO:0000313" key="2">
    <source>
        <dbReference type="EMBL" id="RNA42171.1"/>
    </source>
</evidence>
<reference evidence="2 3" key="1">
    <citation type="journal article" date="2018" name="Sci. Rep.">
        <title>Genomic signatures of local adaptation to the degree of environmental predictability in rotifers.</title>
        <authorList>
            <person name="Franch-Gras L."/>
            <person name="Hahn C."/>
            <person name="Garcia-Roger E.M."/>
            <person name="Carmona M.J."/>
            <person name="Serra M."/>
            <person name="Gomez A."/>
        </authorList>
    </citation>
    <scope>NUCLEOTIDE SEQUENCE [LARGE SCALE GENOMIC DNA]</scope>
    <source>
        <strain evidence="2">HYR1</strain>
    </source>
</reference>
<name>A0A3M7T2C0_BRAPC</name>
<keyword evidence="1" id="KW-0175">Coiled coil</keyword>
<comment type="caution">
    <text evidence="2">The sequence shown here is derived from an EMBL/GenBank/DDBJ whole genome shotgun (WGS) entry which is preliminary data.</text>
</comment>
<evidence type="ECO:0000313" key="3">
    <source>
        <dbReference type="Proteomes" id="UP000276133"/>
    </source>
</evidence>
<proteinExistence type="predicted"/>
<dbReference type="AlphaFoldDB" id="A0A3M7T2C0"/>
<evidence type="ECO:0000256" key="1">
    <source>
        <dbReference type="SAM" id="Coils"/>
    </source>
</evidence>
<keyword evidence="3" id="KW-1185">Reference proteome</keyword>
<feature type="coiled-coil region" evidence="1">
    <location>
        <begin position="95"/>
        <end position="129"/>
    </location>
</feature>
<protein>
    <submittedName>
        <fullName evidence="2">Uncharacterized protein</fullName>
    </submittedName>
</protein>
<dbReference type="Proteomes" id="UP000276133">
    <property type="component" value="Unassembled WGS sequence"/>
</dbReference>
<organism evidence="2 3">
    <name type="scientific">Brachionus plicatilis</name>
    <name type="common">Marine rotifer</name>
    <name type="synonym">Brachionus muelleri</name>
    <dbReference type="NCBI Taxonomy" id="10195"/>
    <lineage>
        <taxon>Eukaryota</taxon>
        <taxon>Metazoa</taxon>
        <taxon>Spiralia</taxon>
        <taxon>Gnathifera</taxon>
        <taxon>Rotifera</taxon>
        <taxon>Eurotatoria</taxon>
        <taxon>Monogononta</taxon>
        <taxon>Pseudotrocha</taxon>
        <taxon>Ploima</taxon>
        <taxon>Brachionidae</taxon>
        <taxon>Brachionus</taxon>
    </lineage>
</organism>
<dbReference type="EMBL" id="REGN01000408">
    <property type="protein sequence ID" value="RNA42171.1"/>
    <property type="molecule type" value="Genomic_DNA"/>
</dbReference>
<gene>
    <name evidence="2" type="ORF">BpHYR1_044674</name>
</gene>
<sequence length="220" mass="25964">MSRELVPLRKLIDFERTPDNQNKFDLVWSFASNNLNLNVQFLHEEKNQLENQLKSKLTYRQNASTELETQLKQVNVLASECDKIKNFCETECQKKTLLEKDHQTLLNELNQEEERISVCEKQVDKLKEDYLIEMKRMTKTLQLKNNLLADIITSKAKTIDEEIIDKKLIACDQEIGILEQDIFLLKDELDQLKNIEKIWQRINSDQVNYFLSLLENEASN</sequence>